<dbReference type="AlphaFoldDB" id="A0A7S3QVP1"/>
<organism evidence="2">
    <name type="scientific">Dunaliella tertiolecta</name>
    <name type="common">Green alga</name>
    <dbReference type="NCBI Taxonomy" id="3047"/>
    <lineage>
        <taxon>Eukaryota</taxon>
        <taxon>Viridiplantae</taxon>
        <taxon>Chlorophyta</taxon>
        <taxon>core chlorophytes</taxon>
        <taxon>Chlorophyceae</taxon>
        <taxon>CS clade</taxon>
        <taxon>Chlamydomonadales</taxon>
        <taxon>Dunaliellaceae</taxon>
        <taxon>Dunaliella</taxon>
    </lineage>
</organism>
<proteinExistence type="predicted"/>
<feature type="compositionally biased region" description="Low complexity" evidence="1">
    <location>
        <begin position="65"/>
        <end position="76"/>
    </location>
</feature>
<feature type="region of interest" description="Disordered" evidence="1">
    <location>
        <begin position="1"/>
        <end position="97"/>
    </location>
</feature>
<feature type="compositionally biased region" description="Polar residues" evidence="1">
    <location>
        <begin position="43"/>
        <end position="57"/>
    </location>
</feature>
<feature type="compositionally biased region" description="Basic and acidic residues" evidence="1">
    <location>
        <begin position="181"/>
        <end position="190"/>
    </location>
</feature>
<name>A0A7S3QVP1_DUNTE</name>
<gene>
    <name evidence="2" type="ORF">DTER00134_LOCUS8932</name>
</gene>
<dbReference type="EMBL" id="HBIP01015375">
    <property type="protein sequence ID" value="CAE0493859.1"/>
    <property type="molecule type" value="Transcribed_RNA"/>
</dbReference>
<protein>
    <submittedName>
        <fullName evidence="2">Uncharacterized protein</fullName>
    </submittedName>
</protein>
<sequence length="225" mass="25301">MDRLLSHSSASCSSPLLSSHHTPQQRLRQQQQQQQPWVRPLSSRVSEGSSNCSTPRNGKSPRPLPNALANHPAPGLQSSSRANIPGSAAHASTYPWSHANGPDGPGCTPCSRTPATKAPAKLYVYGCKRPPAQQYMYQKVQAQRKEREQQSNALDLELYRTRRQRAASAHRTPPPGPWLKQKQEQQKEQHFKRIYQVQRDLEYIRTLKEAEASAAKEHKQVWGTT</sequence>
<feature type="region of interest" description="Disordered" evidence="1">
    <location>
        <begin position="164"/>
        <end position="190"/>
    </location>
</feature>
<feature type="compositionally biased region" description="Low complexity" evidence="1">
    <location>
        <begin position="1"/>
        <end position="35"/>
    </location>
</feature>
<accession>A0A7S3QVP1</accession>
<evidence type="ECO:0000313" key="2">
    <source>
        <dbReference type="EMBL" id="CAE0493859.1"/>
    </source>
</evidence>
<reference evidence="2" key="1">
    <citation type="submission" date="2021-01" db="EMBL/GenBank/DDBJ databases">
        <authorList>
            <person name="Corre E."/>
            <person name="Pelletier E."/>
            <person name="Niang G."/>
            <person name="Scheremetjew M."/>
            <person name="Finn R."/>
            <person name="Kale V."/>
            <person name="Holt S."/>
            <person name="Cochrane G."/>
            <person name="Meng A."/>
            <person name="Brown T."/>
            <person name="Cohen L."/>
        </authorList>
    </citation>
    <scope>NUCLEOTIDE SEQUENCE</scope>
    <source>
        <strain evidence="2">CCMP1320</strain>
    </source>
</reference>
<evidence type="ECO:0000256" key="1">
    <source>
        <dbReference type="SAM" id="MobiDB-lite"/>
    </source>
</evidence>